<dbReference type="Proteomes" id="UP000568158">
    <property type="component" value="Unassembled WGS sequence"/>
</dbReference>
<gene>
    <name evidence="1" type="ORF">HII12_000953</name>
</gene>
<evidence type="ECO:0000313" key="2">
    <source>
        <dbReference type="Proteomes" id="UP000568158"/>
    </source>
</evidence>
<accession>A0A8H6BP76</accession>
<dbReference type="AlphaFoldDB" id="A0A8H6BP76"/>
<reference evidence="1 2" key="1">
    <citation type="journal article" date="2020" name="Appl. Microbiol. Biotechnol.">
        <title>Targeted gene deletion in Brettanomyces bruxellensis with an expression-free CRISPR-Cas9 system.</title>
        <authorList>
            <person name="Varela C."/>
            <person name="Bartel C."/>
            <person name="Onetto C."/>
            <person name="Borneman A."/>
        </authorList>
    </citation>
    <scope>NUCLEOTIDE SEQUENCE [LARGE SCALE GENOMIC DNA]</scope>
    <source>
        <strain evidence="1 2">AWRI1613</strain>
    </source>
</reference>
<comment type="caution">
    <text evidence="1">The sequence shown here is derived from an EMBL/GenBank/DDBJ whole genome shotgun (WGS) entry which is preliminary data.</text>
</comment>
<sequence length="177" mass="20458">MDAYEQHDLEKVSKVSMNKRTTERKGAMTITAKINSHIFEIESLCHQFCLQVQAENVSANDAPEMDYDFCKILQELMRLAYAQYQRRSSVTAGREATLKDFGKLWALSSASKRKWDRTRMQRGADSITLDSQIFLDTVDSNEQMGTNVINLDWCNHVEPNTQMEMDVNNLDLYNEMD</sequence>
<name>A0A8H6BP76_DEKBR</name>
<dbReference type="EMBL" id="JABCYN010000010">
    <property type="protein sequence ID" value="KAF6015410.1"/>
    <property type="molecule type" value="Genomic_DNA"/>
</dbReference>
<organism evidence="1 2">
    <name type="scientific">Dekkera bruxellensis</name>
    <name type="common">Brettanomyces custersii</name>
    <dbReference type="NCBI Taxonomy" id="5007"/>
    <lineage>
        <taxon>Eukaryota</taxon>
        <taxon>Fungi</taxon>
        <taxon>Dikarya</taxon>
        <taxon>Ascomycota</taxon>
        <taxon>Saccharomycotina</taxon>
        <taxon>Pichiomycetes</taxon>
        <taxon>Pichiales</taxon>
        <taxon>Pichiaceae</taxon>
        <taxon>Brettanomyces</taxon>
    </lineage>
</organism>
<evidence type="ECO:0000313" key="1">
    <source>
        <dbReference type="EMBL" id="KAF6015410.1"/>
    </source>
</evidence>
<proteinExistence type="predicted"/>
<protein>
    <submittedName>
        <fullName evidence="1">Uncharacterized protein</fullName>
    </submittedName>
</protein>